<dbReference type="PANTHER" id="PTHR33164:SF58">
    <property type="entry name" value="DNA-BINDING TRANSCRIPTIONAL REPRESSOR SCOC"/>
    <property type="match status" value="1"/>
</dbReference>
<dbReference type="RefSeq" id="WP_019225724.1">
    <property type="nucleotide sequence ID" value="NZ_CP046996.1"/>
</dbReference>
<organism evidence="2 3">
    <name type="scientific">Dehalobacter restrictus</name>
    <dbReference type="NCBI Taxonomy" id="55583"/>
    <lineage>
        <taxon>Bacteria</taxon>
        <taxon>Bacillati</taxon>
        <taxon>Bacillota</taxon>
        <taxon>Clostridia</taxon>
        <taxon>Eubacteriales</taxon>
        <taxon>Desulfitobacteriaceae</taxon>
        <taxon>Dehalobacter</taxon>
    </lineage>
</organism>
<evidence type="ECO:0000313" key="3">
    <source>
        <dbReference type="Proteomes" id="UP000430508"/>
    </source>
</evidence>
<dbReference type="AlphaFoldDB" id="A0A857DFU5"/>
<name>A0A857DFU5_9FIRM</name>
<dbReference type="GO" id="GO:0006950">
    <property type="term" value="P:response to stress"/>
    <property type="evidence" value="ECO:0007669"/>
    <property type="project" value="TreeGrafter"/>
</dbReference>
<evidence type="ECO:0000259" key="1">
    <source>
        <dbReference type="PROSITE" id="PS50995"/>
    </source>
</evidence>
<dbReference type="EMBL" id="CP046996">
    <property type="protein sequence ID" value="QGZ99766.1"/>
    <property type="molecule type" value="Genomic_DNA"/>
</dbReference>
<accession>A0A857DFU5</accession>
<dbReference type="Proteomes" id="UP000430508">
    <property type="component" value="Chromosome"/>
</dbReference>
<reference evidence="2 3" key="1">
    <citation type="submission" date="2019-12" db="EMBL/GenBank/DDBJ databases">
        <title>Sequence classification of anaerobic respiratory reductive dehalogenases: First we see many, then we see few.</title>
        <authorList>
            <person name="Molenda O."/>
            <person name="Puentes Jacome L.A."/>
            <person name="Cao X."/>
            <person name="Nesbo C.L."/>
            <person name="Tang S."/>
            <person name="Morson N."/>
            <person name="Patron J."/>
            <person name="Lomheim L."/>
            <person name="Wishart D.S."/>
            <person name="Edwards E.A."/>
        </authorList>
    </citation>
    <scope>NUCLEOTIDE SEQUENCE [LARGE SCALE GENOMIC DNA]</scope>
    <source>
        <strain evidence="2 3">12DCA</strain>
    </source>
</reference>
<dbReference type="InterPro" id="IPR036390">
    <property type="entry name" value="WH_DNA-bd_sf"/>
</dbReference>
<dbReference type="InterPro" id="IPR000835">
    <property type="entry name" value="HTH_MarR-typ"/>
</dbReference>
<sequence>MDEMKKQANIFGMIFVLANRLQVLGDAFDQNITIKQWLFLVSVARFEEPPTVSEAADYIGYSRQNAKRLAATLEESGFITISKDKNDARALRIALTPKFNTYFGERRHRELAFMQKLFNGFDPESTDGFYQGLVKIGRNIEMMENENEKIKE</sequence>
<proteinExistence type="predicted"/>
<feature type="domain" description="HTH marR-type" evidence="1">
    <location>
        <begin position="1"/>
        <end position="138"/>
    </location>
</feature>
<dbReference type="GO" id="GO:0003700">
    <property type="term" value="F:DNA-binding transcription factor activity"/>
    <property type="evidence" value="ECO:0007669"/>
    <property type="project" value="InterPro"/>
</dbReference>
<dbReference type="PANTHER" id="PTHR33164">
    <property type="entry name" value="TRANSCRIPTIONAL REGULATOR, MARR FAMILY"/>
    <property type="match status" value="1"/>
</dbReference>
<dbReference type="SUPFAM" id="SSF46785">
    <property type="entry name" value="Winged helix' DNA-binding domain"/>
    <property type="match status" value="1"/>
</dbReference>
<dbReference type="InterPro" id="IPR036388">
    <property type="entry name" value="WH-like_DNA-bd_sf"/>
</dbReference>
<dbReference type="SMART" id="SM00347">
    <property type="entry name" value="HTH_MARR"/>
    <property type="match status" value="1"/>
</dbReference>
<dbReference type="PROSITE" id="PS50995">
    <property type="entry name" value="HTH_MARR_2"/>
    <property type="match status" value="1"/>
</dbReference>
<dbReference type="InterPro" id="IPR039422">
    <property type="entry name" value="MarR/SlyA-like"/>
</dbReference>
<evidence type="ECO:0000313" key="2">
    <source>
        <dbReference type="EMBL" id="QGZ99766.1"/>
    </source>
</evidence>
<protein>
    <submittedName>
        <fullName evidence="2">MarR family transcriptional regulator</fullName>
    </submittedName>
</protein>
<gene>
    <name evidence="2" type="ORF">GQ588_03425</name>
</gene>
<dbReference type="Gene3D" id="1.10.10.10">
    <property type="entry name" value="Winged helix-like DNA-binding domain superfamily/Winged helix DNA-binding domain"/>
    <property type="match status" value="1"/>
</dbReference>
<dbReference type="Pfam" id="PF12802">
    <property type="entry name" value="MarR_2"/>
    <property type="match status" value="1"/>
</dbReference>